<evidence type="ECO:0000256" key="6">
    <source>
        <dbReference type="PIRSR" id="PIRSR031051-3"/>
    </source>
</evidence>
<dbReference type="AlphaFoldDB" id="A0A1Y2FTN8"/>
<dbReference type="STRING" id="106004.A0A1Y2FTN8"/>
<keyword evidence="4 6" id="KW-0460">Magnesium</keyword>
<evidence type="ECO:0000313" key="7">
    <source>
        <dbReference type="EMBL" id="ORY87391.1"/>
    </source>
</evidence>
<sequence>MASSSSSLPPSSSPSSTLVVFDFDWSFADQDTDRYVFEVLAPELRTQLREAKKTTQWTDNVAQHLVRLHEQGGTREQIVEVLQGLPVHPAMIRGVQKAKARTETTTRFLCLSNSNSVYINTILKHHHMENFFEEIITNPAEFLDNGLLQLNRRVDPSGEQHGCKVGCSANMCKGAELDAFMARHGGWESWDRVVYVGDGGNDFCPLLRLRSQDVALVRMYRELSRRIVKDAEASPLKCTPVPWGGAWEVEKWLLEN</sequence>
<feature type="active site" description="Proton donor" evidence="5">
    <location>
        <position position="24"/>
    </location>
</feature>
<organism evidence="7 8">
    <name type="scientific">Leucosporidium creatinivorum</name>
    <dbReference type="NCBI Taxonomy" id="106004"/>
    <lineage>
        <taxon>Eukaryota</taxon>
        <taxon>Fungi</taxon>
        <taxon>Dikarya</taxon>
        <taxon>Basidiomycota</taxon>
        <taxon>Pucciniomycotina</taxon>
        <taxon>Microbotryomycetes</taxon>
        <taxon>Leucosporidiales</taxon>
        <taxon>Leucosporidium</taxon>
    </lineage>
</organism>
<keyword evidence="8" id="KW-1185">Reference proteome</keyword>
<dbReference type="InterPro" id="IPR023214">
    <property type="entry name" value="HAD_sf"/>
</dbReference>
<feature type="binding site" evidence="6">
    <location>
        <position position="198"/>
    </location>
    <ligand>
        <name>Mg(2+)</name>
        <dbReference type="ChEBI" id="CHEBI:18420"/>
    </ligand>
</feature>
<protein>
    <submittedName>
        <fullName evidence="7">Phosphatase phospho-type</fullName>
    </submittedName>
</protein>
<feature type="active site" description="Nucleophile" evidence="5">
    <location>
        <position position="22"/>
    </location>
</feature>
<evidence type="ECO:0000313" key="8">
    <source>
        <dbReference type="Proteomes" id="UP000193467"/>
    </source>
</evidence>
<dbReference type="PANTHER" id="PTHR20889">
    <property type="entry name" value="PHOSPHATASE, ORPHAN 1, 2"/>
    <property type="match status" value="1"/>
</dbReference>
<dbReference type="EMBL" id="MCGR01000013">
    <property type="protein sequence ID" value="ORY87391.1"/>
    <property type="molecule type" value="Genomic_DNA"/>
</dbReference>
<dbReference type="GO" id="GO:0016791">
    <property type="term" value="F:phosphatase activity"/>
    <property type="evidence" value="ECO:0007669"/>
    <property type="project" value="InterPro"/>
</dbReference>
<evidence type="ECO:0000256" key="1">
    <source>
        <dbReference type="ARBA" id="ARBA00001946"/>
    </source>
</evidence>
<accession>A0A1Y2FTN8</accession>
<gene>
    <name evidence="7" type="ORF">BCR35DRAFT_289435</name>
</gene>
<keyword evidence="2 6" id="KW-0479">Metal-binding</keyword>
<proteinExistence type="predicted"/>
<dbReference type="Gene3D" id="3.40.50.1000">
    <property type="entry name" value="HAD superfamily/HAD-like"/>
    <property type="match status" value="1"/>
</dbReference>
<evidence type="ECO:0000256" key="4">
    <source>
        <dbReference type="ARBA" id="ARBA00022842"/>
    </source>
</evidence>
<comment type="cofactor">
    <cofactor evidence="1 6">
        <name>Mg(2+)</name>
        <dbReference type="ChEBI" id="CHEBI:18420"/>
    </cofactor>
</comment>
<name>A0A1Y2FTN8_9BASI</name>
<dbReference type="Proteomes" id="UP000193467">
    <property type="component" value="Unassembled WGS sequence"/>
</dbReference>
<dbReference type="InterPro" id="IPR036412">
    <property type="entry name" value="HAD-like_sf"/>
</dbReference>
<dbReference type="PANTHER" id="PTHR20889:SF12">
    <property type="entry name" value="LP01149P"/>
    <property type="match status" value="1"/>
</dbReference>
<dbReference type="SUPFAM" id="SSF56784">
    <property type="entry name" value="HAD-like"/>
    <property type="match status" value="1"/>
</dbReference>
<evidence type="ECO:0000256" key="3">
    <source>
        <dbReference type="ARBA" id="ARBA00022801"/>
    </source>
</evidence>
<dbReference type="Pfam" id="PF06888">
    <property type="entry name" value="Put_Phosphatase"/>
    <property type="match status" value="1"/>
</dbReference>
<dbReference type="PIRSF" id="PIRSF031051">
    <property type="entry name" value="PyrdxlP_Pase_PHOSPHO2"/>
    <property type="match status" value="1"/>
</dbReference>
<comment type="caution">
    <text evidence="7">The sequence shown here is derived from an EMBL/GenBank/DDBJ whole genome shotgun (WGS) entry which is preliminary data.</text>
</comment>
<dbReference type="GO" id="GO:0046872">
    <property type="term" value="F:metal ion binding"/>
    <property type="evidence" value="ECO:0007669"/>
    <property type="project" value="UniProtKB-KW"/>
</dbReference>
<dbReference type="OrthoDB" id="10267182at2759"/>
<dbReference type="InterPro" id="IPR006384">
    <property type="entry name" value="HAD_hydro_PyrdxlP_Pase-like"/>
</dbReference>
<evidence type="ECO:0000256" key="2">
    <source>
        <dbReference type="ARBA" id="ARBA00022723"/>
    </source>
</evidence>
<dbReference type="InParanoid" id="A0A1Y2FTN8"/>
<dbReference type="NCBIfam" id="TIGR01488">
    <property type="entry name" value="HAD-SF-IB"/>
    <property type="match status" value="1"/>
</dbReference>
<reference evidence="7 8" key="1">
    <citation type="submission" date="2016-07" db="EMBL/GenBank/DDBJ databases">
        <title>Pervasive Adenine N6-methylation of Active Genes in Fungi.</title>
        <authorList>
            <consortium name="DOE Joint Genome Institute"/>
            <person name="Mondo S.J."/>
            <person name="Dannebaum R.O."/>
            <person name="Kuo R.C."/>
            <person name="Labutti K."/>
            <person name="Haridas S."/>
            <person name="Kuo A."/>
            <person name="Salamov A."/>
            <person name="Ahrendt S.R."/>
            <person name="Lipzen A."/>
            <person name="Sullivan W."/>
            <person name="Andreopoulos W.B."/>
            <person name="Clum A."/>
            <person name="Lindquist E."/>
            <person name="Daum C."/>
            <person name="Ramamoorthy G.K."/>
            <person name="Gryganskyi A."/>
            <person name="Culley D."/>
            <person name="Magnuson J.K."/>
            <person name="James T.Y."/>
            <person name="O'Malley M.A."/>
            <person name="Stajich J.E."/>
            <person name="Spatafora J.W."/>
            <person name="Visel A."/>
            <person name="Grigoriev I.V."/>
        </authorList>
    </citation>
    <scope>NUCLEOTIDE SEQUENCE [LARGE SCALE GENOMIC DNA]</scope>
    <source>
        <strain evidence="7 8">62-1032</strain>
    </source>
</reference>
<feature type="binding site" evidence="6">
    <location>
        <position position="22"/>
    </location>
    <ligand>
        <name>Mg(2+)</name>
        <dbReference type="ChEBI" id="CHEBI:18420"/>
    </ligand>
</feature>
<evidence type="ECO:0000256" key="5">
    <source>
        <dbReference type="PIRSR" id="PIRSR031051-1"/>
    </source>
</evidence>
<dbReference type="NCBIfam" id="TIGR01489">
    <property type="entry name" value="DKMTPPase-SF"/>
    <property type="match status" value="1"/>
</dbReference>
<dbReference type="InterPro" id="IPR016965">
    <property type="entry name" value="Pase_PHOSPHO-typ"/>
</dbReference>
<keyword evidence="3" id="KW-0378">Hydrolase</keyword>
<feature type="binding site" evidence="6">
    <location>
        <position position="24"/>
    </location>
    <ligand>
        <name>Mg(2+)</name>
        <dbReference type="ChEBI" id="CHEBI:18420"/>
    </ligand>
</feature>